<gene>
    <name evidence="2" type="ORF">BQ8482_180495</name>
</gene>
<accession>A0A2P9AJF4</accession>
<evidence type="ECO:0000256" key="1">
    <source>
        <dbReference type="SAM" id="MobiDB-lite"/>
    </source>
</evidence>
<dbReference type="Proteomes" id="UP000245698">
    <property type="component" value="Unassembled WGS sequence"/>
</dbReference>
<sequence length="120" mass="12639">MNGFVSTLRSCPEILTFMSLAICYYFCPFMYEDLGLGAVTATPIAAVIVRQLGITISPSLRALLAGLVVGHLRMRFPLFGGAGTVPRALPAPYEPHTAPGRTGWGADHDRQHGGGAGPLG</sequence>
<evidence type="ECO:0000313" key="2">
    <source>
        <dbReference type="EMBL" id="SJM31267.1"/>
    </source>
</evidence>
<proteinExistence type="predicted"/>
<evidence type="ECO:0000313" key="3">
    <source>
        <dbReference type="Proteomes" id="UP000245698"/>
    </source>
</evidence>
<feature type="region of interest" description="Disordered" evidence="1">
    <location>
        <begin position="90"/>
        <end position="120"/>
    </location>
</feature>
<dbReference type="AlphaFoldDB" id="A0A2P9AJF4"/>
<dbReference type="EMBL" id="FUIG01000024">
    <property type="protein sequence ID" value="SJM31267.1"/>
    <property type="molecule type" value="Genomic_DNA"/>
</dbReference>
<reference evidence="3" key="1">
    <citation type="submission" date="2016-12" db="EMBL/GenBank/DDBJ databases">
        <authorList>
            <person name="Brunel B."/>
        </authorList>
    </citation>
    <scope>NUCLEOTIDE SEQUENCE [LARGE SCALE GENOMIC DNA]</scope>
</reference>
<protein>
    <submittedName>
        <fullName evidence="2">Uncharacterized protein</fullName>
    </submittedName>
</protein>
<name>A0A2P9AJF4_9HYPH</name>
<keyword evidence="3" id="KW-1185">Reference proteome</keyword>
<organism evidence="2 3">
    <name type="scientific">Mesorhizobium delmotii</name>
    <dbReference type="NCBI Taxonomy" id="1631247"/>
    <lineage>
        <taxon>Bacteria</taxon>
        <taxon>Pseudomonadati</taxon>
        <taxon>Pseudomonadota</taxon>
        <taxon>Alphaproteobacteria</taxon>
        <taxon>Hyphomicrobiales</taxon>
        <taxon>Phyllobacteriaceae</taxon>
        <taxon>Mesorhizobium</taxon>
    </lineage>
</organism>